<sequence length="465" mass="47917">MLANTFLVLYFCPTRSRESCENIGMIPSLNLQKLRCAPAPVLANASITTPRGGGSAAVGSGHHHHDGGASTDRSGYHTFGGPEGGGHEVSAIRSGAVDAAPFLGCDVDNESDVSVLRAKLKEAKSLLVALDAWYAARLAEKEQLMVYRLGQLSSVLDSPRAGGGASSRSTAGTVSSSNRNIANGTATGSTTPRRQHDPPTPTSQRRPVSPRLYPGTGTPTDRRRGSSPAAGGGGRAPSEIPPSESGSSVTGSRRYSTNGTRSPSSVVHPRPFGSSASSTTARRPTTATTSGTPYIPATGHSPRAPLSGSFNLSRIGSTPVTPMGTPRAAPTSSRVAGSSPLEYSSIQAAHVGVGVSPRQASLTTPISARSAGGAPVSARRTQFQTVNWSSSIPHATTSNTSIDHNHHQAHLQHHSVAPLPIHGGVVRGASSSSYSSSSGVATARVPPAASQIDEDLERRAQTPRY</sequence>
<dbReference type="EMBL" id="CYKH01000991">
    <property type="protein sequence ID" value="CUI14304.1"/>
    <property type="molecule type" value="Genomic_DNA"/>
</dbReference>
<gene>
    <name evidence="2" type="ORF">BSAL_84925</name>
</gene>
<feature type="compositionally biased region" description="Polar residues" evidence="1">
    <location>
        <begin position="178"/>
        <end position="192"/>
    </location>
</feature>
<feature type="compositionally biased region" description="Polar residues" evidence="1">
    <location>
        <begin position="249"/>
        <end position="265"/>
    </location>
</feature>
<evidence type="ECO:0000313" key="2">
    <source>
        <dbReference type="EMBL" id="CUI14304.1"/>
    </source>
</evidence>
<feature type="region of interest" description="Disordered" evidence="1">
    <location>
        <begin position="53"/>
        <end position="84"/>
    </location>
</feature>
<proteinExistence type="predicted"/>
<dbReference type="Proteomes" id="UP000051952">
    <property type="component" value="Unassembled WGS sequence"/>
</dbReference>
<feature type="region of interest" description="Disordered" evidence="1">
    <location>
        <begin position="421"/>
        <end position="465"/>
    </location>
</feature>
<evidence type="ECO:0000256" key="1">
    <source>
        <dbReference type="SAM" id="MobiDB-lite"/>
    </source>
</evidence>
<protein>
    <submittedName>
        <fullName evidence="2">Uncharacterized protein</fullName>
    </submittedName>
</protein>
<feature type="compositionally biased region" description="Basic and acidic residues" evidence="1">
    <location>
        <begin position="456"/>
        <end position="465"/>
    </location>
</feature>
<keyword evidence="3" id="KW-1185">Reference proteome</keyword>
<organism evidence="2 3">
    <name type="scientific">Bodo saltans</name>
    <name type="common">Flagellated protozoan</name>
    <dbReference type="NCBI Taxonomy" id="75058"/>
    <lineage>
        <taxon>Eukaryota</taxon>
        <taxon>Discoba</taxon>
        <taxon>Euglenozoa</taxon>
        <taxon>Kinetoplastea</taxon>
        <taxon>Metakinetoplastina</taxon>
        <taxon>Eubodonida</taxon>
        <taxon>Bodonidae</taxon>
        <taxon>Bodo</taxon>
    </lineage>
</organism>
<dbReference type="VEuPathDB" id="TriTrypDB:BSAL_84925"/>
<feature type="compositionally biased region" description="Low complexity" evidence="1">
    <location>
        <begin position="166"/>
        <end position="177"/>
    </location>
</feature>
<feature type="region of interest" description="Disordered" evidence="1">
    <location>
        <begin position="157"/>
        <end position="307"/>
    </location>
</feature>
<dbReference type="AlphaFoldDB" id="A0A0S4KH74"/>
<name>A0A0S4KH74_BODSA</name>
<feature type="compositionally biased region" description="Low complexity" evidence="1">
    <location>
        <begin position="273"/>
        <end position="293"/>
    </location>
</feature>
<reference evidence="3" key="1">
    <citation type="submission" date="2015-09" db="EMBL/GenBank/DDBJ databases">
        <authorList>
            <consortium name="Pathogen Informatics"/>
        </authorList>
    </citation>
    <scope>NUCLEOTIDE SEQUENCE [LARGE SCALE GENOMIC DNA]</scope>
    <source>
        <strain evidence="3">Lake Konstanz</strain>
    </source>
</reference>
<evidence type="ECO:0000313" key="3">
    <source>
        <dbReference type="Proteomes" id="UP000051952"/>
    </source>
</evidence>
<feature type="region of interest" description="Disordered" evidence="1">
    <location>
        <begin position="317"/>
        <end position="336"/>
    </location>
</feature>
<accession>A0A0S4KH74</accession>
<feature type="compositionally biased region" description="Low complexity" evidence="1">
    <location>
        <begin position="236"/>
        <end position="248"/>
    </location>
</feature>